<evidence type="ECO:0000313" key="15">
    <source>
        <dbReference type="Proteomes" id="UP000235220"/>
    </source>
</evidence>
<dbReference type="AlphaFoldDB" id="A0A2I4H388"/>
<comment type="pathway">
    <text evidence="3">Protein modification; protein ubiquitination.</text>
</comment>
<evidence type="ECO:0000256" key="1">
    <source>
        <dbReference type="ARBA" id="ARBA00000900"/>
    </source>
</evidence>
<dbReference type="Proteomes" id="UP000235220">
    <property type="component" value="Chromosome 4"/>
</dbReference>
<comment type="subcellular location">
    <subcellularLocation>
        <location evidence="2">Membrane</location>
        <topology evidence="2">Single-pass membrane protein</topology>
    </subcellularLocation>
</comment>
<dbReference type="GO" id="GO:0016020">
    <property type="term" value="C:membrane"/>
    <property type="evidence" value="ECO:0007669"/>
    <property type="project" value="UniProtKB-SubCell"/>
</dbReference>
<dbReference type="GO" id="GO:0008270">
    <property type="term" value="F:zinc ion binding"/>
    <property type="evidence" value="ECO:0007669"/>
    <property type="project" value="UniProtKB-KW"/>
</dbReference>
<name>A0A2I4H388_JUGRE</name>
<proteinExistence type="inferred from homology"/>
<keyword evidence="15" id="KW-1185">Reference proteome</keyword>
<evidence type="ECO:0000313" key="16">
    <source>
        <dbReference type="RefSeq" id="XP_018850625.2"/>
    </source>
</evidence>
<keyword evidence="10" id="KW-0862">Zinc</keyword>
<dbReference type="InterPro" id="IPR044600">
    <property type="entry name" value="ATL1/ATL16-like"/>
</dbReference>
<evidence type="ECO:0000256" key="13">
    <source>
        <dbReference type="ARBA" id="ARBA00024209"/>
    </source>
</evidence>
<keyword evidence="5" id="KW-0808">Transferase</keyword>
<evidence type="ECO:0000256" key="8">
    <source>
        <dbReference type="ARBA" id="ARBA00022771"/>
    </source>
</evidence>
<evidence type="ECO:0000256" key="3">
    <source>
        <dbReference type="ARBA" id="ARBA00004906"/>
    </source>
</evidence>
<dbReference type="GO" id="GO:0061630">
    <property type="term" value="F:ubiquitin protein ligase activity"/>
    <property type="evidence" value="ECO:0007669"/>
    <property type="project" value="UniProtKB-EC"/>
</dbReference>
<reference evidence="16" key="1">
    <citation type="submission" date="2025-08" db="UniProtKB">
        <authorList>
            <consortium name="RefSeq"/>
        </authorList>
    </citation>
    <scope>IDENTIFICATION</scope>
    <source>
        <tissue evidence="16">Leaves</tissue>
    </source>
</reference>
<sequence length="165" mass="18046">MVEADSVRLLPYCRHAFHVPCIDKWFSAHFNCPIYRAPMAAAPIIMENPLPIEIQISAHVEGGDDGVDNISASTLRRHVRSGGLPRHCPASLVLPKEGKRPRRLKRSFSMGQSYVAINIRGESEKTVSAASTSSSSSSCSIKDVTMQSSRPYRSASCNSICDAVR</sequence>
<dbReference type="UniPathway" id="UPA00143"/>
<dbReference type="PANTHER" id="PTHR46913:SF1">
    <property type="entry name" value="RING-H2 FINGER PROTEIN ATL16"/>
    <property type="match status" value="1"/>
</dbReference>
<gene>
    <name evidence="16" type="primary">LOC109013113</name>
</gene>
<keyword evidence="9" id="KW-0833">Ubl conjugation pathway</keyword>
<keyword evidence="7" id="KW-0479">Metal-binding</keyword>
<protein>
    <recommendedName>
        <fullName evidence="4">RING-type E3 ubiquitin transferase</fullName>
        <ecNumber evidence="4">2.3.2.27</ecNumber>
    </recommendedName>
</protein>
<keyword evidence="8" id="KW-0863">Zinc-finger</keyword>
<dbReference type="Pfam" id="PF13639">
    <property type="entry name" value="zf-RING_2"/>
    <property type="match status" value="1"/>
</dbReference>
<evidence type="ECO:0000256" key="4">
    <source>
        <dbReference type="ARBA" id="ARBA00012483"/>
    </source>
</evidence>
<comment type="similarity">
    <text evidence="13">Belongs to the RING-type zinc finger family. ATL subfamily.</text>
</comment>
<keyword evidence="11" id="KW-1133">Transmembrane helix</keyword>
<feature type="compositionally biased region" description="Low complexity" evidence="14">
    <location>
        <begin position="128"/>
        <end position="140"/>
    </location>
</feature>
<dbReference type="OrthoDB" id="8062037at2759"/>
<evidence type="ECO:0000256" key="10">
    <source>
        <dbReference type="ARBA" id="ARBA00022833"/>
    </source>
</evidence>
<evidence type="ECO:0000256" key="14">
    <source>
        <dbReference type="SAM" id="MobiDB-lite"/>
    </source>
</evidence>
<dbReference type="GeneID" id="109013113"/>
<dbReference type="Gene3D" id="3.30.40.10">
    <property type="entry name" value="Zinc/RING finger domain, C3HC4 (zinc finger)"/>
    <property type="match status" value="1"/>
</dbReference>
<evidence type="ECO:0000256" key="5">
    <source>
        <dbReference type="ARBA" id="ARBA00022679"/>
    </source>
</evidence>
<dbReference type="KEGG" id="jre:109013113"/>
<dbReference type="InterPro" id="IPR001841">
    <property type="entry name" value="Znf_RING"/>
</dbReference>
<evidence type="ECO:0000256" key="2">
    <source>
        <dbReference type="ARBA" id="ARBA00004167"/>
    </source>
</evidence>
<dbReference type="GO" id="GO:0016567">
    <property type="term" value="P:protein ubiquitination"/>
    <property type="evidence" value="ECO:0007669"/>
    <property type="project" value="UniProtKB-UniPathway"/>
</dbReference>
<dbReference type="PANTHER" id="PTHR46913">
    <property type="entry name" value="RING-H2 FINGER PROTEIN ATL16"/>
    <property type="match status" value="1"/>
</dbReference>
<feature type="region of interest" description="Disordered" evidence="14">
    <location>
        <begin position="125"/>
        <end position="145"/>
    </location>
</feature>
<evidence type="ECO:0000256" key="6">
    <source>
        <dbReference type="ARBA" id="ARBA00022692"/>
    </source>
</evidence>
<evidence type="ECO:0000256" key="11">
    <source>
        <dbReference type="ARBA" id="ARBA00022989"/>
    </source>
</evidence>
<evidence type="ECO:0000256" key="12">
    <source>
        <dbReference type="ARBA" id="ARBA00023136"/>
    </source>
</evidence>
<dbReference type="RefSeq" id="XP_018850625.2">
    <property type="nucleotide sequence ID" value="XM_018995080.2"/>
</dbReference>
<accession>A0A2I4H388</accession>
<evidence type="ECO:0000256" key="9">
    <source>
        <dbReference type="ARBA" id="ARBA00022786"/>
    </source>
</evidence>
<dbReference type="SUPFAM" id="SSF57850">
    <property type="entry name" value="RING/U-box"/>
    <property type="match status" value="1"/>
</dbReference>
<dbReference type="Gramene" id="Jr04_22420_p1">
    <property type="protein sequence ID" value="cds.Jr04_22420_p1"/>
    <property type="gene ID" value="Jr04_22420"/>
</dbReference>
<comment type="catalytic activity">
    <reaction evidence="1">
        <text>S-ubiquitinyl-[E2 ubiquitin-conjugating enzyme]-L-cysteine + [acceptor protein]-L-lysine = [E2 ubiquitin-conjugating enzyme]-L-cysteine + N(6)-ubiquitinyl-[acceptor protein]-L-lysine.</text>
        <dbReference type="EC" id="2.3.2.27"/>
    </reaction>
</comment>
<organism evidence="15 16">
    <name type="scientific">Juglans regia</name>
    <name type="common">English walnut</name>
    <dbReference type="NCBI Taxonomy" id="51240"/>
    <lineage>
        <taxon>Eukaryota</taxon>
        <taxon>Viridiplantae</taxon>
        <taxon>Streptophyta</taxon>
        <taxon>Embryophyta</taxon>
        <taxon>Tracheophyta</taxon>
        <taxon>Spermatophyta</taxon>
        <taxon>Magnoliopsida</taxon>
        <taxon>eudicotyledons</taxon>
        <taxon>Gunneridae</taxon>
        <taxon>Pentapetalae</taxon>
        <taxon>rosids</taxon>
        <taxon>fabids</taxon>
        <taxon>Fagales</taxon>
        <taxon>Juglandaceae</taxon>
        <taxon>Juglans</taxon>
    </lineage>
</organism>
<evidence type="ECO:0000256" key="7">
    <source>
        <dbReference type="ARBA" id="ARBA00022723"/>
    </source>
</evidence>
<keyword evidence="6" id="KW-0812">Transmembrane</keyword>
<dbReference type="InterPro" id="IPR013083">
    <property type="entry name" value="Znf_RING/FYVE/PHD"/>
</dbReference>
<keyword evidence="12" id="KW-0472">Membrane</keyword>
<dbReference type="EC" id="2.3.2.27" evidence="4"/>